<evidence type="ECO:0000313" key="2">
    <source>
        <dbReference type="EMBL" id="CAF4524743.1"/>
    </source>
</evidence>
<gene>
    <name evidence="1" type="ORF">GPM918_LOCUS44194</name>
    <name evidence="2" type="ORF">SRO942_LOCUS45938</name>
</gene>
<comment type="caution">
    <text evidence="1">The sequence shown here is derived from an EMBL/GenBank/DDBJ whole genome shotgun (WGS) entry which is preliminary data.</text>
</comment>
<reference evidence="1" key="1">
    <citation type="submission" date="2021-02" db="EMBL/GenBank/DDBJ databases">
        <authorList>
            <person name="Nowell W R."/>
        </authorList>
    </citation>
    <scope>NUCLEOTIDE SEQUENCE</scope>
</reference>
<accession>A0A816CXX8</accession>
<evidence type="ECO:0000313" key="3">
    <source>
        <dbReference type="Proteomes" id="UP000663829"/>
    </source>
</evidence>
<keyword evidence="3" id="KW-1185">Reference proteome</keyword>
<dbReference type="EMBL" id="CAJOBC010110472">
    <property type="protein sequence ID" value="CAF4524743.1"/>
    <property type="molecule type" value="Genomic_DNA"/>
</dbReference>
<proteinExistence type="predicted"/>
<evidence type="ECO:0000313" key="1">
    <source>
        <dbReference type="EMBL" id="CAF1628291.1"/>
    </source>
</evidence>
<dbReference type="AlphaFoldDB" id="A0A816CXX8"/>
<dbReference type="EMBL" id="CAJNOQ010042816">
    <property type="protein sequence ID" value="CAF1628291.1"/>
    <property type="molecule type" value="Genomic_DNA"/>
</dbReference>
<organism evidence="1 3">
    <name type="scientific">Didymodactylos carnosus</name>
    <dbReference type="NCBI Taxonomy" id="1234261"/>
    <lineage>
        <taxon>Eukaryota</taxon>
        <taxon>Metazoa</taxon>
        <taxon>Spiralia</taxon>
        <taxon>Gnathifera</taxon>
        <taxon>Rotifera</taxon>
        <taxon>Eurotatoria</taxon>
        <taxon>Bdelloidea</taxon>
        <taxon>Philodinida</taxon>
        <taxon>Philodinidae</taxon>
        <taxon>Didymodactylos</taxon>
    </lineage>
</organism>
<protein>
    <submittedName>
        <fullName evidence="1">Uncharacterized protein</fullName>
    </submittedName>
</protein>
<name>A0A816CXX8_9BILA</name>
<dbReference type="Proteomes" id="UP000663829">
    <property type="component" value="Unassembled WGS sequence"/>
</dbReference>
<sequence length="82" mass="9742">MDFLWRYTEFLGRGDDVRTSRPASKQCEWLEHDVAAEKDEAKGQEPFLKKRLVCVRNNEKIKTRPYLMPVRLLAYLNTLAER</sequence>
<dbReference type="Proteomes" id="UP000681722">
    <property type="component" value="Unassembled WGS sequence"/>
</dbReference>